<dbReference type="AlphaFoldDB" id="A0A8J7UWR9"/>
<comment type="caution">
    <text evidence="1">The sequence shown here is derived from an EMBL/GenBank/DDBJ whole genome shotgun (WGS) entry which is preliminary data.</text>
</comment>
<protein>
    <submittedName>
        <fullName evidence="1">DUF3368 domain-containing protein</fullName>
    </submittedName>
</protein>
<evidence type="ECO:0000313" key="1">
    <source>
        <dbReference type="EMBL" id="MBP3192534.1"/>
    </source>
</evidence>
<dbReference type="EMBL" id="JAFIDN010000005">
    <property type="protein sequence ID" value="MBP3192534.1"/>
    <property type="molecule type" value="Genomic_DNA"/>
</dbReference>
<name>A0A8J7UWR9_9BACT</name>
<organism evidence="1 2">
    <name type="scientific">Natronogracilivirga saccharolytica</name>
    <dbReference type="NCBI Taxonomy" id="2812953"/>
    <lineage>
        <taxon>Bacteria</taxon>
        <taxon>Pseudomonadati</taxon>
        <taxon>Balneolota</taxon>
        <taxon>Balneolia</taxon>
        <taxon>Balneolales</taxon>
        <taxon>Cyclonatronaceae</taxon>
        <taxon>Natronogracilivirga</taxon>
    </lineage>
</organism>
<dbReference type="RefSeq" id="WP_210511435.1">
    <property type="nucleotide sequence ID" value="NZ_JAFIDN010000005.1"/>
</dbReference>
<keyword evidence="2" id="KW-1185">Reference proteome</keyword>
<dbReference type="Pfam" id="PF11848">
    <property type="entry name" value="DUF3368"/>
    <property type="match status" value="1"/>
</dbReference>
<dbReference type="InterPro" id="IPR021799">
    <property type="entry name" value="PIN-like_prokaryotic"/>
</dbReference>
<gene>
    <name evidence="1" type="ORF">NATSA_07655</name>
</gene>
<dbReference type="PANTHER" id="PTHR39550:SF1">
    <property type="entry name" value="SLL0658 PROTEIN"/>
    <property type="match status" value="1"/>
</dbReference>
<reference evidence="1" key="1">
    <citation type="submission" date="2021-02" db="EMBL/GenBank/DDBJ databases">
        <title>Natronogracilivirga saccharolytica gen. nov. sp. nov. a new anaerobic, haloalkiliphilic carbohydrate-fermenting bacterium from soda lake and proposing of Cyclonatronumiaceae fam. nov. in the phylum Balneolaeota.</title>
        <authorList>
            <person name="Zhilina T.N."/>
            <person name="Sorokin D.Y."/>
            <person name="Zavarzina D.G."/>
            <person name="Toshchakov S.V."/>
            <person name="Kublanov I.V."/>
        </authorList>
    </citation>
    <scope>NUCLEOTIDE SEQUENCE</scope>
    <source>
        <strain evidence="1">Z-1702</strain>
    </source>
</reference>
<dbReference type="PANTHER" id="PTHR39550">
    <property type="entry name" value="SLL0658 PROTEIN"/>
    <property type="match status" value="1"/>
</dbReference>
<proteinExistence type="predicted"/>
<accession>A0A8J7UWR9</accession>
<evidence type="ECO:0000313" key="2">
    <source>
        <dbReference type="Proteomes" id="UP000673975"/>
    </source>
</evidence>
<dbReference type="Proteomes" id="UP000673975">
    <property type="component" value="Unassembled WGS sequence"/>
</dbReference>
<sequence>MPKNIVSDASCLILLNKISRLDLLRQVFGKILITNIVAEEFGHPIPEWIEVRPTDSFLQKGLLNILDAGEASAITLATELHDALLIIDESKGRKVAKKMGLSVTGSLGVVIIAKNNGHISSVKAIIEKIEHTNFRISPSIIQSVLQKAGES</sequence>